<dbReference type="RefSeq" id="WP_131304045.1">
    <property type="nucleotide sequence ID" value="NZ_SJJR01000008.1"/>
</dbReference>
<organism evidence="1 2">
    <name type="scientific">Micromonospora zingiberis</name>
    <dbReference type="NCBI Taxonomy" id="2053011"/>
    <lineage>
        <taxon>Bacteria</taxon>
        <taxon>Bacillati</taxon>
        <taxon>Actinomycetota</taxon>
        <taxon>Actinomycetes</taxon>
        <taxon>Micromonosporales</taxon>
        <taxon>Micromonosporaceae</taxon>
        <taxon>Micromonospora</taxon>
    </lineage>
</organism>
<dbReference type="AlphaFoldDB" id="A0A4R0GJS3"/>
<comment type="caution">
    <text evidence="1">The sequence shown here is derived from an EMBL/GenBank/DDBJ whole genome shotgun (WGS) entry which is preliminary data.</text>
</comment>
<sequence length="73" mass="7454">MADNTTADPTAGNQAEHFLDLDDLDLAGVDVDTWDKTAGGTTTIACVTRTITVVTRAVCGSIDCGPPPPGGSY</sequence>
<keyword evidence="2" id="KW-1185">Reference proteome</keyword>
<name>A0A4R0GJS3_9ACTN</name>
<gene>
    <name evidence="1" type="ORF">E0H26_13970</name>
</gene>
<dbReference type="Proteomes" id="UP000292274">
    <property type="component" value="Unassembled WGS sequence"/>
</dbReference>
<accession>A0A4R0GJS3</accession>
<evidence type="ECO:0000313" key="2">
    <source>
        <dbReference type="Proteomes" id="UP000292274"/>
    </source>
</evidence>
<reference evidence="1 2" key="1">
    <citation type="submission" date="2019-02" db="EMBL/GenBank/DDBJ databases">
        <title>Jishengella sp. nov., isolated from a root of Zingiber montanum.</title>
        <authorList>
            <person name="Kuncharoen N."/>
            <person name="Kudo T."/>
            <person name="Masahiro Y."/>
            <person name="Ohkuma M."/>
            <person name="Tanasupawat S."/>
        </authorList>
    </citation>
    <scope>NUCLEOTIDE SEQUENCE [LARGE SCALE GENOMIC DNA]</scope>
    <source>
        <strain evidence="1 2">PLAI 1-1</strain>
    </source>
</reference>
<dbReference type="EMBL" id="SJJR01000008">
    <property type="protein sequence ID" value="TCB96732.1"/>
    <property type="molecule type" value="Genomic_DNA"/>
</dbReference>
<proteinExistence type="predicted"/>
<evidence type="ECO:0000313" key="1">
    <source>
        <dbReference type="EMBL" id="TCB96732.1"/>
    </source>
</evidence>
<protein>
    <submittedName>
        <fullName evidence="1">Uncharacterized protein</fullName>
    </submittedName>
</protein>